<proteinExistence type="predicted"/>
<gene>
    <name evidence="1" type="ORF">BCR34DRAFT_670108</name>
</gene>
<dbReference type="Proteomes" id="UP000193144">
    <property type="component" value="Unassembled WGS sequence"/>
</dbReference>
<reference evidence="1 2" key="1">
    <citation type="submission" date="2016-07" db="EMBL/GenBank/DDBJ databases">
        <title>Pervasive Adenine N6-methylation of Active Genes in Fungi.</title>
        <authorList>
            <consortium name="DOE Joint Genome Institute"/>
            <person name="Mondo S.J."/>
            <person name="Dannebaum R.O."/>
            <person name="Kuo R.C."/>
            <person name="Labutti K."/>
            <person name="Haridas S."/>
            <person name="Kuo A."/>
            <person name="Salamov A."/>
            <person name="Ahrendt S.R."/>
            <person name="Lipzen A."/>
            <person name="Sullivan W."/>
            <person name="Andreopoulos W.B."/>
            <person name="Clum A."/>
            <person name="Lindquist E."/>
            <person name="Daum C."/>
            <person name="Ramamoorthy G.K."/>
            <person name="Gryganskyi A."/>
            <person name="Culley D."/>
            <person name="Magnuson J.K."/>
            <person name="James T.Y."/>
            <person name="O'Malley M.A."/>
            <person name="Stajich J.E."/>
            <person name="Spatafora J.W."/>
            <person name="Visel A."/>
            <person name="Grigoriev I.V."/>
        </authorList>
    </citation>
    <scope>NUCLEOTIDE SEQUENCE [LARGE SCALE GENOMIC DNA]</scope>
    <source>
        <strain evidence="1 2">CBS 115471</strain>
    </source>
</reference>
<dbReference type="AlphaFoldDB" id="A0A1Y1Y0P4"/>
<organism evidence="1 2">
    <name type="scientific">Clohesyomyces aquaticus</name>
    <dbReference type="NCBI Taxonomy" id="1231657"/>
    <lineage>
        <taxon>Eukaryota</taxon>
        <taxon>Fungi</taxon>
        <taxon>Dikarya</taxon>
        <taxon>Ascomycota</taxon>
        <taxon>Pezizomycotina</taxon>
        <taxon>Dothideomycetes</taxon>
        <taxon>Pleosporomycetidae</taxon>
        <taxon>Pleosporales</taxon>
        <taxon>Lindgomycetaceae</taxon>
        <taxon>Clohesyomyces</taxon>
    </lineage>
</organism>
<sequence>MSPEAFDNRCVHYKSDLLINKLDKPEHWTQWLFLRKGSADQHQLWKYEDPDLSQEKDDRLIASSSLGVQRAVSQGPGSTEHDFRINAIPTIMATSSKQLITRVTVILESALESASAPASAKATSQPRTITRWDDGIKPAGAYALQLQLLGLYRLSGWAAL</sequence>
<evidence type="ECO:0000313" key="2">
    <source>
        <dbReference type="Proteomes" id="UP000193144"/>
    </source>
</evidence>
<dbReference type="EMBL" id="MCFA01000453">
    <property type="protein sequence ID" value="ORX91577.1"/>
    <property type="molecule type" value="Genomic_DNA"/>
</dbReference>
<protein>
    <submittedName>
        <fullName evidence="1">Uncharacterized protein</fullName>
    </submittedName>
</protein>
<keyword evidence="2" id="KW-1185">Reference proteome</keyword>
<accession>A0A1Y1Y0P4</accession>
<evidence type="ECO:0000313" key="1">
    <source>
        <dbReference type="EMBL" id="ORX91577.1"/>
    </source>
</evidence>
<name>A0A1Y1Y0P4_9PLEO</name>
<comment type="caution">
    <text evidence="1">The sequence shown here is derived from an EMBL/GenBank/DDBJ whole genome shotgun (WGS) entry which is preliminary data.</text>
</comment>